<keyword evidence="2" id="KW-1185">Reference proteome</keyword>
<comment type="caution">
    <text evidence="1">The sequence shown here is derived from an EMBL/GenBank/DDBJ whole genome shotgun (WGS) entry which is preliminary data.</text>
</comment>
<accession>A0A5B7K0K1</accession>
<protein>
    <submittedName>
        <fullName evidence="1">Uncharacterized protein</fullName>
    </submittedName>
</protein>
<evidence type="ECO:0000313" key="2">
    <source>
        <dbReference type="Proteomes" id="UP000324222"/>
    </source>
</evidence>
<dbReference type="AlphaFoldDB" id="A0A5B7K0K1"/>
<proteinExistence type="predicted"/>
<gene>
    <name evidence="1" type="ORF">E2C01_099528</name>
</gene>
<name>A0A5B7K0K1_PORTR</name>
<dbReference type="EMBL" id="VSRR010138328">
    <property type="protein sequence ID" value="MPD03872.1"/>
    <property type="molecule type" value="Genomic_DNA"/>
</dbReference>
<dbReference type="Proteomes" id="UP000324222">
    <property type="component" value="Unassembled WGS sequence"/>
</dbReference>
<reference evidence="1 2" key="1">
    <citation type="submission" date="2019-05" db="EMBL/GenBank/DDBJ databases">
        <title>Another draft genome of Portunus trituberculatus and its Hox gene families provides insights of decapod evolution.</title>
        <authorList>
            <person name="Jeong J.-H."/>
            <person name="Song I."/>
            <person name="Kim S."/>
            <person name="Choi T."/>
            <person name="Kim D."/>
            <person name="Ryu S."/>
            <person name="Kim W."/>
        </authorList>
    </citation>
    <scope>NUCLEOTIDE SEQUENCE [LARGE SCALE GENOMIC DNA]</scope>
    <source>
        <tissue evidence="1">Muscle</tissue>
    </source>
</reference>
<sequence length="72" mass="7807">MLMISLSRCFYRVCTATTTSTTTIPPPVPPFTTALFHSALPLHGPQSPHSTSRWSKGLGVTAMLRRTAPLLP</sequence>
<evidence type="ECO:0000313" key="1">
    <source>
        <dbReference type="EMBL" id="MPD03872.1"/>
    </source>
</evidence>
<organism evidence="1 2">
    <name type="scientific">Portunus trituberculatus</name>
    <name type="common">Swimming crab</name>
    <name type="synonym">Neptunus trituberculatus</name>
    <dbReference type="NCBI Taxonomy" id="210409"/>
    <lineage>
        <taxon>Eukaryota</taxon>
        <taxon>Metazoa</taxon>
        <taxon>Ecdysozoa</taxon>
        <taxon>Arthropoda</taxon>
        <taxon>Crustacea</taxon>
        <taxon>Multicrustacea</taxon>
        <taxon>Malacostraca</taxon>
        <taxon>Eumalacostraca</taxon>
        <taxon>Eucarida</taxon>
        <taxon>Decapoda</taxon>
        <taxon>Pleocyemata</taxon>
        <taxon>Brachyura</taxon>
        <taxon>Eubrachyura</taxon>
        <taxon>Portunoidea</taxon>
        <taxon>Portunidae</taxon>
        <taxon>Portuninae</taxon>
        <taxon>Portunus</taxon>
    </lineage>
</organism>